<comment type="caution">
    <text evidence="2">The sequence shown here is derived from an EMBL/GenBank/DDBJ whole genome shotgun (WGS) entry which is preliminary data.</text>
</comment>
<dbReference type="OrthoDB" id="7063044at2"/>
<protein>
    <recommendedName>
        <fullName evidence="1">PilZ domain-containing protein</fullName>
    </recommendedName>
</protein>
<proteinExistence type="predicted"/>
<dbReference type="Gene3D" id="2.40.10.220">
    <property type="entry name" value="predicted glycosyltransferase like domains"/>
    <property type="match status" value="1"/>
</dbReference>
<accession>A0A1T2KWZ4</accession>
<dbReference type="RefSeq" id="WP_078486015.1">
    <property type="nucleotide sequence ID" value="NZ_MPRJ01000012.1"/>
</dbReference>
<evidence type="ECO:0000313" key="3">
    <source>
        <dbReference type="Proteomes" id="UP000190896"/>
    </source>
</evidence>
<dbReference type="Proteomes" id="UP000190896">
    <property type="component" value="Unassembled WGS sequence"/>
</dbReference>
<dbReference type="SUPFAM" id="SSF141371">
    <property type="entry name" value="PilZ domain-like"/>
    <property type="match status" value="1"/>
</dbReference>
<dbReference type="Pfam" id="PF07238">
    <property type="entry name" value="PilZ"/>
    <property type="match status" value="1"/>
</dbReference>
<evidence type="ECO:0000313" key="2">
    <source>
        <dbReference type="EMBL" id="OOZ37324.1"/>
    </source>
</evidence>
<dbReference type="AlphaFoldDB" id="A0A1T2KWZ4"/>
<reference evidence="2 3" key="1">
    <citation type="submission" date="2016-11" db="EMBL/GenBank/DDBJ databases">
        <title>Mixed transmission modes and dynamic genome evolution in an obligate animal-bacterial symbiosis.</title>
        <authorList>
            <person name="Russell S.L."/>
            <person name="Corbett-Detig R.B."/>
            <person name="Cavanaugh C.M."/>
        </authorList>
    </citation>
    <scope>NUCLEOTIDE SEQUENCE [LARGE SCALE GENOMIC DNA]</scope>
    <source>
        <strain evidence="2">Se-Cadez</strain>
    </source>
</reference>
<dbReference type="EMBL" id="MPRJ01000012">
    <property type="protein sequence ID" value="OOZ37324.1"/>
    <property type="molecule type" value="Genomic_DNA"/>
</dbReference>
<dbReference type="GO" id="GO:0035438">
    <property type="term" value="F:cyclic-di-GMP binding"/>
    <property type="evidence" value="ECO:0007669"/>
    <property type="project" value="InterPro"/>
</dbReference>
<name>A0A1T2KWZ4_9GAMM</name>
<sequence>MSIDRRYHQRIETNLTVQLIYRGRNFSAHACNITSHGLGLKTGYLTIPGGNLVELELRIGDRKQQIQGLVIHADKDNIGIMFRAPHTELEAVIKTHLVEQIRLSSPPTTQTSEPPQIL</sequence>
<feature type="domain" description="PilZ" evidence="1">
    <location>
        <begin position="4"/>
        <end position="96"/>
    </location>
</feature>
<dbReference type="InterPro" id="IPR009875">
    <property type="entry name" value="PilZ_domain"/>
</dbReference>
<organism evidence="2 3">
    <name type="scientific">Solemya velesiana gill symbiont</name>
    <dbReference type="NCBI Taxonomy" id="1918948"/>
    <lineage>
        <taxon>Bacteria</taxon>
        <taxon>Pseudomonadati</taxon>
        <taxon>Pseudomonadota</taxon>
        <taxon>Gammaproteobacteria</taxon>
        <taxon>sulfur-oxidizing symbionts</taxon>
    </lineage>
</organism>
<keyword evidence="3" id="KW-1185">Reference proteome</keyword>
<evidence type="ECO:0000259" key="1">
    <source>
        <dbReference type="Pfam" id="PF07238"/>
    </source>
</evidence>
<gene>
    <name evidence="2" type="ORF">BOW51_02850</name>
</gene>